<sequence>MNTIWINKKANTPILTLTVHTIVNCIAILNNKNIGRPIDNIME</sequence>
<reference evidence="1 2" key="1">
    <citation type="submission" date="2018-09" db="EMBL/GenBank/DDBJ databases">
        <title>Genomic Encyclopedia of Type Strains, Phase III (KMG-III): the genomes of soil and plant-associated and newly described type strains.</title>
        <authorList>
            <person name="Whitman W."/>
        </authorList>
    </citation>
    <scope>NUCLEOTIDE SEQUENCE [LARGE SCALE GENOMIC DNA]</scope>
    <source>
        <strain evidence="1 2">CECT 7938</strain>
    </source>
</reference>
<accession>A0A420BLD1</accession>
<keyword evidence="2" id="KW-1185">Reference proteome</keyword>
<proteinExistence type="predicted"/>
<name>A0A420BLD1_SPHD1</name>
<evidence type="ECO:0000313" key="1">
    <source>
        <dbReference type="EMBL" id="RKE57507.1"/>
    </source>
</evidence>
<gene>
    <name evidence="1" type="ORF">DFQ12_2395</name>
</gene>
<protein>
    <submittedName>
        <fullName evidence="1">Uncharacterized protein</fullName>
    </submittedName>
</protein>
<dbReference type="Proteomes" id="UP000286246">
    <property type="component" value="Unassembled WGS sequence"/>
</dbReference>
<dbReference type="EMBL" id="RAPY01000001">
    <property type="protein sequence ID" value="RKE57507.1"/>
    <property type="molecule type" value="Genomic_DNA"/>
</dbReference>
<comment type="caution">
    <text evidence="1">The sequence shown here is derived from an EMBL/GenBank/DDBJ whole genome shotgun (WGS) entry which is preliminary data.</text>
</comment>
<organism evidence="1 2">
    <name type="scientific">Sphingobacterium detergens</name>
    <dbReference type="NCBI Taxonomy" id="1145106"/>
    <lineage>
        <taxon>Bacteria</taxon>
        <taxon>Pseudomonadati</taxon>
        <taxon>Bacteroidota</taxon>
        <taxon>Sphingobacteriia</taxon>
        <taxon>Sphingobacteriales</taxon>
        <taxon>Sphingobacteriaceae</taxon>
        <taxon>Sphingobacterium</taxon>
    </lineage>
</organism>
<dbReference type="AlphaFoldDB" id="A0A420BLD1"/>
<evidence type="ECO:0000313" key="2">
    <source>
        <dbReference type="Proteomes" id="UP000286246"/>
    </source>
</evidence>